<sequence>MSDAIYTDPDDPQSNYINMQRGRIVSNSTYSDNFFHGGSRYSHGQHVGCYQRGSATVGLLTAVLCFQVCSLSIGIYLLYRSGSVYCSRESGGGILCSGMDDSLRQKIEAVKSQLDYVLNAVSYSLPKEIHSSFKGELEKISQDVDKLEILVLSSVMDLNISLNKNNTFLLSTGSKVNVCQQYLALLKRRRSDRCKCDKCSKSNPSLPDKTRLDLPYVSQLYSLNDSLN</sequence>
<organism evidence="2 3">
    <name type="scientific">Meliandou lophuromys virus</name>
    <dbReference type="NCBI Taxonomy" id="2940986"/>
    <lineage>
        <taxon>Viruses</taxon>
        <taxon>Riboviria</taxon>
        <taxon>Orthornavirae</taxon>
        <taxon>Negarnaviricota</taxon>
        <taxon>Haploviricotina</taxon>
        <taxon>Monjiviricetes</taxon>
        <taxon>Mononegavirales</taxon>
        <taxon>Paramyxoviridae</taxon>
        <taxon>Orthoparamyxovirinae</taxon>
        <taxon>Jeilongvirus</taxon>
        <taxon>Jeilongvirus meliandouense</taxon>
    </lineage>
</organism>
<evidence type="ECO:0000313" key="2">
    <source>
        <dbReference type="EMBL" id="UQM99618.1"/>
    </source>
</evidence>
<accession>A0AAE9HU55</accession>
<evidence type="ECO:0000313" key="3">
    <source>
        <dbReference type="Proteomes" id="UP001254933"/>
    </source>
</evidence>
<gene>
    <name evidence="2" type="primary">TM</name>
</gene>
<keyword evidence="3" id="KW-1185">Reference proteome</keyword>
<keyword evidence="1" id="KW-0472">Membrane</keyword>
<dbReference type="EMBL" id="OK623364">
    <property type="protein sequence ID" value="UQM99618.1"/>
    <property type="molecule type" value="Viral_cRNA"/>
</dbReference>
<keyword evidence="1" id="KW-1133">Transmembrane helix</keyword>
<protein>
    <submittedName>
        <fullName evidence="2">Transmembrane protein</fullName>
    </submittedName>
</protein>
<dbReference type="Proteomes" id="UP001254933">
    <property type="component" value="Segment"/>
</dbReference>
<feature type="transmembrane region" description="Helical" evidence="1">
    <location>
        <begin position="57"/>
        <end position="79"/>
    </location>
</feature>
<name>A0AAE9HU55_9MONO</name>
<evidence type="ECO:0000256" key="1">
    <source>
        <dbReference type="SAM" id="Phobius"/>
    </source>
</evidence>
<reference evidence="2 3" key="1">
    <citation type="journal article" date="2022" name="bioRxiv">
        <title>The characterization of multiple novel paramyxovirus species highlights the diverse nature of the subfamily Orthoparamyxovirinae.</title>
        <authorList>
            <person name="Vanmechelen B."/>
            <person name="Meurs S."/>
            <person name="Horemans M."/>
            <person name="Loosen A."/>
            <person name="Maes T.J."/>
            <person name="Laenen L."/>
            <person name="Vergote V."/>
            <person name="Koundouno F.R."/>
            <person name="Magassouba N."/>
            <person name="Konde M.K."/>
            <person name="Conde I.S."/>
            <person name="Carroll M.W."/>
            <person name="Maes P."/>
        </authorList>
    </citation>
    <scope>NUCLEOTIDE SEQUENCE [LARGE SCALE GENOMIC DNA]</scope>
    <source>
        <strain evidence="2 3">GN/Meliandou/Lm/1/2018</strain>
    </source>
</reference>
<keyword evidence="1 2" id="KW-0812">Transmembrane</keyword>
<proteinExistence type="predicted"/>